<evidence type="ECO:0000256" key="7">
    <source>
        <dbReference type="ARBA" id="ARBA00023204"/>
    </source>
</evidence>
<dbReference type="STRING" id="768706.Desor_4768"/>
<dbReference type="HOGENOM" id="CLU_000445_52_2_9"/>
<evidence type="ECO:0000256" key="5">
    <source>
        <dbReference type="ARBA" id="ARBA00022679"/>
    </source>
</evidence>
<comment type="catalytic activity">
    <reaction evidence="1 9">
        <text>a 4-O-methyl-thymidine in DNA + L-cysteinyl-[protein] = a thymidine in DNA + S-methyl-L-cysteinyl-[protein]</text>
        <dbReference type="Rhea" id="RHEA:53428"/>
        <dbReference type="Rhea" id="RHEA-COMP:10131"/>
        <dbReference type="Rhea" id="RHEA-COMP:10132"/>
        <dbReference type="Rhea" id="RHEA-COMP:13555"/>
        <dbReference type="Rhea" id="RHEA-COMP:13556"/>
        <dbReference type="ChEBI" id="CHEBI:29950"/>
        <dbReference type="ChEBI" id="CHEBI:82612"/>
        <dbReference type="ChEBI" id="CHEBI:137386"/>
        <dbReference type="ChEBI" id="CHEBI:137387"/>
        <dbReference type="EC" id="2.1.1.63"/>
    </reaction>
</comment>
<keyword evidence="7 9" id="KW-0234">DNA repair</keyword>
<sequence length="158" mass="17809">MFIFFYEFDIGKICIAEDSGRITNLYFTNRGIPQDIQIYETPILKEAGQQLKMYLEGELEKFTVPFKPNGTTFMKQVWSSLCEIPYGRTVSYKDVAINIGKPTAARAVGLANNRNPIPIFIPCHRVIGADGSLVGYRGGIDLKKKLLCLESMKEYADI</sequence>
<evidence type="ECO:0000256" key="2">
    <source>
        <dbReference type="ARBA" id="ARBA00008711"/>
    </source>
</evidence>
<accession>G7WG77</accession>
<dbReference type="OrthoDB" id="9789813at2"/>
<evidence type="ECO:0000256" key="4">
    <source>
        <dbReference type="ARBA" id="ARBA00022603"/>
    </source>
</evidence>
<dbReference type="Pfam" id="PF01035">
    <property type="entry name" value="DNA_binding_1"/>
    <property type="match status" value="1"/>
</dbReference>
<evidence type="ECO:0000313" key="13">
    <source>
        <dbReference type="Proteomes" id="UP000006346"/>
    </source>
</evidence>
<dbReference type="InterPro" id="IPR014048">
    <property type="entry name" value="MethylDNA_cys_MeTrfase_DNA-bd"/>
</dbReference>
<dbReference type="Pfam" id="PF02870">
    <property type="entry name" value="Methyltransf_1N"/>
    <property type="match status" value="1"/>
</dbReference>
<keyword evidence="6 9" id="KW-0227">DNA damage</keyword>
<dbReference type="SUPFAM" id="SSF53155">
    <property type="entry name" value="Methylated DNA-protein cysteine methyltransferase domain"/>
    <property type="match status" value="1"/>
</dbReference>
<dbReference type="PANTHER" id="PTHR10815">
    <property type="entry name" value="METHYLATED-DNA--PROTEIN-CYSTEINE METHYLTRANSFERASE"/>
    <property type="match status" value="1"/>
</dbReference>
<reference evidence="13" key="1">
    <citation type="submission" date="2011-11" db="EMBL/GenBank/DDBJ databases">
        <title>Complete sequence of Desulfosporosinus orientis DSM 765.</title>
        <authorList>
            <person name="Lucas S."/>
            <person name="Han J."/>
            <person name="Lapidus A."/>
            <person name="Cheng J.-F."/>
            <person name="Goodwin L."/>
            <person name="Pitluck S."/>
            <person name="Peters L."/>
            <person name="Ovchinnikova G."/>
            <person name="Teshima H."/>
            <person name="Detter J.C."/>
            <person name="Han C."/>
            <person name="Tapia R."/>
            <person name="Land M."/>
            <person name="Hauser L."/>
            <person name="Kyrpides N."/>
            <person name="Ivanova N."/>
            <person name="Pagani I."/>
            <person name="Pester M."/>
            <person name="Spring S."/>
            <person name="Ollivier B."/>
            <person name="Rattei T."/>
            <person name="Klenk H.-P."/>
            <person name="Wagner M."/>
            <person name="Loy A."/>
            <person name="Woyke T."/>
        </authorList>
    </citation>
    <scope>NUCLEOTIDE SEQUENCE [LARGE SCALE GENOMIC DNA]</scope>
    <source>
        <strain evidence="13">ATCC 19365 / DSM 765 / NCIMB 8382 / VKM B-1628</strain>
    </source>
</reference>
<dbReference type="CDD" id="cd06445">
    <property type="entry name" value="ATase"/>
    <property type="match status" value="1"/>
</dbReference>
<comment type="similarity">
    <text evidence="2 9">Belongs to the MGMT family.</text>
</comment>
<dbReference type="GO" id="GO:0006307">
    <property type="term" value="P:DNA alkylation repair"/>
    <property type="evidence" value="ECO:0007669"/>
    <property type="project" value="UniProtKB-UniRule"/>
</dbReference>
<comment type="function">
    <text evidence="9">Involved in the cellular defense against the biological effects of O6-methylguanine (O6-MeG) and O4-methylthymine (O4-MeT) in DNA. Repairs the methylated nucleobase in DNA by stoichiometrically transferring the methyl group to a cysteine residue in the enzyme. This is a suicide reaction: the enzyme is irreversibly inactivated.</text>
</comment>
<evidence type="ECO:0000256" key="9">
    <source>
        <dbReference type="HAMAP-Rule" id="MF_00772"/>
    </source>
</evidence>
<evidence type="ECO:0000259" key="11">
    <source>
        <dbReference type="Pfam" id="PF02870"/>
    </source>
</evidence>
<keyword evidence="5 9" id="KW-0808">Transferase</keyword>
<dbReference type="HAMAP" id="MF_00772">
    <property type="entry name" value="OGT"/>
    <property type="match status" value="1"/>
</dbReference>
<dbReference type="InterPro" id="IPR036217">
    <property type="entry name" value="MethylDNA_cys_MeTrfase_DNAb"/>
</dbReference>
<dbReference type="FunFam" id="1.10.10.10:FF:000214">
    <property type="entry name" value="Methylated-DNA--protein-cysteine methyltransferase"/>
    <property type="match status" value="1"/>
</dbReference>
<dbReference type="KEGG" id="dor:Desor_4768"/>
<keyword evidence="4 9" id="KW-0489">Methyltransferase</keyword>
<dbReference type="Gene3D" id="1.10.10.10">
    <property type="entry name" value="Winged helix-like DNA-binding domain superfamily/Winged helix DNA-binding domain"/>
    <property type="match status" value="1"/>
</dbReference>
<evidence type="ECO:0000256" key="1">
    <source>
        <dbReference type="ARBA" id="ARBA00001286"/>
    </source>
</evidence>
<dbReference type="PANTHER" id="PTHR10815:SF5">
    <property type="entry name" value="METHYLATED-DNA--PROTEIN-CYSTEINE METHYLTRANSFERASE"/>
    <property type="match status" value="1"/>
</dbReference>
<comment type="subcellular location">
    <subcellularLocation>
        <location evidence="9">Cytoplasm</location>
    </subcellularLocation>
</comment>
<gene>
    <name evidence="12" type="ordered locus">Desor_4768</name>
</gene>
<dbReference type="eggNOG" id="COG0350">
    <property type="taxonomic scope" value="Bacteria"/>
</dbReference>
<reference evidence="12 13" key="2">
    <citation type="journal article" date="2012" name="J. Bacteriol.">
        <title>Complete genome sequences of Desulfosporosinus orientis DSM765T, Desulfosporosinus youngiae DSM17734T, Desulfosporosinus meridiei DSM13257T, and Desulfosporosinus acidiphilus DSM22704T.</title>
        <authorList>
            <person name="Pester M."/>
            <person name="Brambilla E."/>
            <person name="Alazard D."/>
            <person name="Rattei T."/>
            <person name="Weinmaier T."/>
            <person name="Han J."/>
            <person name="Lucas S."/>
            <person name="Lapidus A."/>
            <person name="Cheng J.F."/>
            <person name="Goodwin L."/>
            <person name="Pitluck S."/>
            <person name="Peters L."/>
            <person name="Ovchinnikova G."/>
            <person name="Teshima H."/>
            <person name="Detter J.C."/>
            <person name="Han C.S."/>
            <person name="Tapia R."/>
            <person name="Land M.L."/>
            <person name="Hauser L."/>
            <person name="Kyrpides N.C."/>
            <person name="Ivanova N.N."/>
            <person name="Pagani I."/>
            <person name="Huntmann M."/>
            <person name="Wei C.L."/>
            <person name="Davenport K.W."/>
            <person name="Daligault H."/>
            <person name="Chain P.S."/>
            <person name="Chen A."/>
            <person name="Mavromatis K."/>
            <person name="Markowitz V."/>
            <person name="Szeto E."/>
            <person name="Mikhailova N."/>
            <person name="Pati A."/>
            <person name="Wagner M."/>
            <person name="Woyke T."/>
            <person name="Ollivier B."/>
            <person name="Klenk H.P."/>
            <person name="Spring S."/>
            <person name="Loy A."/>
        </authorList>
    </citation>
    <scope>NUCLEOTIDE SEQUENCE [LARGE SCALE GENOMIC DNA]</scope>
    <source>
        <strain evidence="13">ATCC 19365 / DSM 765 / NCIMB 8382 / VKM B-1628</strain>
    </source>
</reference>
<dbReference type="InterPro" id="IPR036631">
    <property type="entry name" value="MGMT_N_sf"/>
</dbReference>
<name>G7WG77_DESOD</name>
<feature type="domain" description="Methylguanine DNA methyltransferase ribonuclease-like" evidence="11">
    <location>
        <begin position="5"/>
        <end position="67"/>
    </location>
</feature>
<evidence type="ECO:0000256" key="8">
    <source>
        <dbReference type="ARBA" id="ARBA00049348"/>
    </source>
</evidence>
<evidence type="ECO:0000256" key="6">
    <source>
        <dbReference type="ARBA" id="ARBA00022763"/>
    </source>
</evidence>
<comment type="catalytic activity">
    <reaction evidence="8 9">
        <text>a 6-O-methyl-2'-deoxyguanosine in DNA + L-cysteinyl-[protein] = S-methyl-L-cysteinyl-[protein] + a 2'-deoxyguanosine in DNA</text>
        <dbReference type="Rhea" id="RHEA:24000"/>
        <dbReference type="Rhea" id="RHEA-COMP:10131"/>
        <dbReference type="Rhea" id="RHEA-COMP:10132"/>
        <dbReference type="Rhea" id="RHEA-COMP:11367"/>
        <dbReference type="Rhea" id="RHEA-COMP:11368"/>
        <dbReference type="ChEBI" id="CHEBI:29950"/>
        <dbReference type="ChEBI" id="CHEBI:82612"/>
        <dbReference type="ChEBI" id="CHEBI:85445"/>
        <dbReference type="ChEBI" id="CHEBI:85448"/>
        <dbReference type="EC" id="2.1.1.63"/>
    </reaction>
</comment>
<protein>
    <recommendedName>
        <fullName evidence="9">Methylated-DNA--protein-cysteine methyltransferase</fullName>
        <ecNumber evidence="9">2.1.1.63</ecNumber>
    </recommendedName>
    <alternativeName>
        <fullName evidence="9">6-O-methylguanine-DNA methyltransferase</fullName>
        <shortName evidence="9">MGMT</shortName>
    </alternativeName>
    <alternativeName>
        <fullName evidence="9">O-6-methylguanine-DNA-alkyltransferase</fullName>
    </alternativeName>
</protein>
<feature type="active site" description="Nucleophile; methyl group acceptor" evidence="9">
    <location>
        <position position="123"/>
    </location>
</feature>
<dbReference type="EC" id="2.1.1.63" evidence="9"/>
<dbReference type="PROSITE" id="PS00374">
    <property type="entry name" value="MGMT"/>
    <property type="match status" value="1"/>
</dbReference>
<keyword evidence="3 9" id="KW-0963">Cytoplasm</keyword>
<proteinExistence type="inferred from homology"/>
<dbReference type="InterPro" id="IPR036388">
    <property type="entry name" value="WH-like_DNA-bd_sf"/>
</dbReference>
<dbReference type="RefSeq" id="WP_014186978.1">
    <property type="nucleotide sequence ID" value="NC_016584.1"/>
</dbReference>
<evidence type="ECO:0000313" key="12">
    <source>
        <dbReference type="EMBL" id="AET70171.1"/>
    </source>
</evidence>
<evidence type="ECO:0000256" key="3">
    <source>
        <dbReference type="ARBA" id="ARBA00022490"/>
    </source>
</evidence>
<dbReference type="Proteomes" id="UP000006346">
    <property type="component" value="Chromosome"/>
</dbReference>
<dbReference type="InterPro" id="IPR023546">
    <property type="entry name" value="MGMT"/>
</dbReference>
<dbReference type="PATRIC" id="fig|768706.3.peg.4848"/>
<dbReference type="InterPro" id="IPR008332">
    <property type="entry name" value="MethylG_MeTrfase_N"/>
</dbReference>
<dbReference type="EMBL" id="CP003108">
    <property type="protein sequence ID" value="AET70171.1"/>
    <property type="molecule type" value="Genomic_DNA"/>
</dbReference>
<dbReference type="GO" id="GO:0003908">
    <property type="term" value="F:methylated-DNA-[protein]-cysteine S-methyltransferase activity"/>
    <property type="evidence" value="ECO:0007669"/>
    <property type="project" value="UniProtKB-UniRule"/>
</dbReference>
<feature type="domain" description="Methylated-DNA-[protein]-cysteine S-methyltransferase DNA binding" evidence="10">
    <location>
        <begin position="73"/>
        <end position="151"/>
    </location>
</feature>
<dbReference type="GO" id="GO:0005737">
    <property type="term" value="C:cytoplasm"/>
    <property type="evidence" value="ECO:0007669"/>
    <property type="project" value="UniProtKB-SubCell"/>
</dbReference>
<dbReference type="NCBIfam" id="TIGR00589">
    <property type="entry name" value="ogt"/>
    <property type="match status" value="1"/>
</dbReference>
<dbReference type="SUPFAM" id="SSF46767">
    <property type="entry name" value="Methylated DNA-protein cysteine methyltransferase, C-terminal domain"/>
    <property type="match status" value="1"/>
</dbReference>
<evidence type="ECO:0000259" key="10">
    <source>
        <dbReference type="Pfam" id="PF01035"/>
    </source>
</evidence>
<comment type="miscellaneous">
    <text evidence="9">This enzyme catalyzes only one turnover and therefore is not strictly catalytic. According to one definition, an enzyme is a biocatalyst that acts repeatedly and over many reaction cycles.</text>
</comment>
<dbReference type="InterPro" id="IPR001497">
    <property type="entry name" value="MethylDNA_cys_MeTrfase_AS"/>
</dbReference>
<dbReference type="AlphaFoldDB" id="G7WG77"/>
<keyword evidence="13" id="KW-1185">Reference proteome</keyword>
<dbReference type="Gene3D" id="3.30.160.70">
    <property type="entry name" value="Methylated DNA-protein cysteine methyltransferase domain"/>
    <property type="match status" value="1"/>
</dbReference>
<organism evidence="12 13">
    <name type="scientific">Desulfosporosinus orientis (strain ATCC 19365 / DSM 765 / NCIMB 8382 / VKM B-1628 / Singapore I)</name>
    <name type="common">Desulfotomaculum orientis</name>
    <dbReference type="NCBI Taxonomy" id="768706"/>
    <lineage>
        <taxon>Bacteria</taxon>
        <taxon>Bacillati</taxon>
        <taxon>Bacillota</taxon>
        <taxon>Clostridia</taxon>
        <taxon>Eubacteriales</taxon>
        <taxon>Desulfitobacteriaceae</taxon>
        <taxon>Desulfosporosinus</taxon>
    </lineage>
</organism>
<dbReference type="GO" id="GO:0032259">
    <property type="term" value="P:methylation"/>
    <property type="evidence" value="ECO:0007669"/>
    <property type="project" value="UniProtKB-KW"/>
</dbReference>